<evidence type="ECO:0000313" key="9">
    <source>
        <dbReference type="Proteomes" id="UP000037088"/>
    </source>
</evidence>
<keyword evidence="3" id="KW-1005">Bacterial flagellum biogenesis</keyword>
<dbReference type="Proteomes" id="UP000036851">
    <property type="component" value="Unassembled WGS sequence"/>
</dbReference>
<keyword evidence="9" id="KW-1185">Reference proteome</keyword>
<evidence type="ECO:0000313" key="6">
    <source>
        <dbReference type="EMBL" id="KOC88765.1"/>
    </source>
</evidence>
<keyword evidence="7" id="KW-0966">Cell projection</keyword>
<comment type="subcellular location">
    <subcellularLocation>
        <location evidence="1">Cytoplasm</location>
        <location evidence="1">Cytosol</location>
    </subcellularLocation>
</comment>
<organism evidence="7 8">
    <name type="scientific">Winslowiella iniecta</name>
    <dbReference type="NCBI Taxonomy" id="1560201"/>
    <lineage>
        <taxon>Bacteria</taxon>
        <taxon>Pseudomonadati</taxon>
        <taxon>Pseudomonadota</taxon>
        <taxon>Gammaproteobacteria</taxon>
        <taxon>Enterobacterales</taxon>
        <taxon>Erwiniaceae</taxon>
        <taxon>Winslowiella</taxon>
    </lineage>
</organism>
<dbReference type="EMBL" id="JRXF01000027">
    <property type="protein sequence ID" value="KOC90999.1"/>
    <property type="molecule type" value="Genomic_DNA"/>
</dbReference>
<dbReference type="GO" id="GO:0044781">
    <property type="term" value="P:bacterial-type flagellum organization"/>
    <property type="evidence" value="ECO:0007669"/>
    <property type="project" value="UniProtKB-KW"/>
</dbReference>
<keyword evidence="2" id="KW-0963">Cytoplasm</keyword>
<keyword evidence="4" id="KW-0143">Chaperone</keyword>
<evidence type="ECO:0000256" key="2">
    <source>
        <dbReference type="ARBA" id="ARBA00022490"/>
    </source>
</evidence>
<dbReference type="STRING" id="1560201.NG42_15215"/>
<dbReference type="RefSeq" id="WP_052900439.1">
    <property type="nucleotide sequence ID" value="NZ_JRXE01000021.1"/>
</dbReference>
<comment type="caution">
    <text evidence="7">The sequence shown here is derived from an EMBL/GenBank/DDBJ whole genome shotgun (WGS) entry which is preliminary data.</text>
</comment>
<evidence type="ECO:0000256" key="3">
    <source>
        <dbReference type="ARBA" id="ARBA00022795"/>
    </source>
</evidence>
<dbReference type="InterPro" id="IPR008622">
    <property type="entry name" value="FliT"/>
</dbReference>
<dbReference type="EMBL" id="JRXE01000021">
    <property type="protein sequence ID" value="KOC88765.1"/>
    <property type="molecule type" value="Genomic_DNA"/>
</dbReference>
<dbReference type="AlphaFoldDB" id="A0A0L7T6H2"/>
<dbReference type="Gene3D" id="1.20.58.380">
    <property type="entry name" value="Flagellar protein flit"/>
    <property type="match status" value="1"/>
</dbReference>
<dbReference type="PATRIC" id="fig|1560201.3.peg.3232"/>
<keyword evidence="7" id="KW-0282">Flagellum</keyword>
<evidence type="ECO:0000256" key="1">
    <source>
        <dbReference type="ARBA" id="ARBA00004514"/>
    </source>
</evidence>
<sequence length="118" mass="13429">MDMAPHLFTIYQQLLSLSQSMLRLASQGNWEALIDMEVNYISAVEKLSQITRQQPIPPHTQDQLRPVLRHLLDNEAEIKKLLQARMEELSSLIGHSNRQKSMNSAYGKLAGTVLYPAE</sequence>
<evidence type="ECO:0000313" key="8">
    <source>
        <dbReference type="Proteomes" id="UP000036851"/>
    </source>
</evidence>
<dbReference type="NCBIfam" id="NF007836">
    <property type="entry name" value="PRK10548.1"/>
    <property type="match status" value="1"/>
</dbReference>
<reference evidence="8 9" key="1">
    <citation type="journal article" date="2015" name="Int. J. Syst. Evol. Microbiol.">
        <title>Erwinia iniecta sp. nov., isolated from Russian wheat aphids (Diuraphis noxia).</title>
        <authorList>
            <person name="Campillo T."/>
            <person name="Luna E."/>
            <person name="Portier P."/>
            <person name="Fischer-Le Saux M."/>
            <person name="Lapitan N."/>
            <person name="Tisserat N.A."/>
            <person name="Leach J.E."/>
        </authorList>
    </citation>
    <scope>NUCLEOTIDE SEQUENCE [LARGE SCALE GENOMIC DNA]</scope>
    <source>
        <strain evidence="6 9">B120</strain>
        <strain evidence="7 8">B149</strain>
    </source>
</reference>
<gene>
    <name evidence="6" type="ORF">NG42_15215</name>
    <name evidence="7" type="ORF">NG43_16405</name>
</gene>
<name>A0A0L7T6H2_9GAMM</name>
<protein>
    <recommendedName>
        <fullName evidence="5">Flagellar protein FliT</fullName>
    </recommendedName>
</protein>
<dbReference type="Proteomes" id="UP000037088">
    <property type="component" value="Unassembled WGS sequence"/>
</dbReference>
<proteinExistence type="predicted"/>
<accession>A0A0L7T6H2</accession>
<dbReference type="OrthoDB" id="6494117at2"/>
<evidence type="ECO:0000313" key="7">
    <source>
        <dbReference type="EMBL" id="KOC90999.1"/>
    </source>
</evidence>
<dbReference type="Pfam" id="PF05400">
    <property type="entry name" value="FliT"/>
    <property type="match status" value="1"/>
</dbReference>
<evidence type="ECO:0000256" key="5">
    <source>
        <dbReference type="ARBA" id="ARBA00093797"/>
    </source>
</evidence>
<keyword evidence="7" id="KW-0969">Cilium</keyword>
<evidence type="ECO:0000256" key="4">
    <source>
        <dbReference type="ARBA" id="ARBA00023186"/>
    </source>
</evidence>